<dbReference type="InterPro" id="IPR028882">
    <property type="entry name" value="SDHAF2"/>
</dbReference>
<dbReference type="GO" id="GO:0006121">
    <property type="term" value="P:mitochondrial electron transport, succinate to ubiquinone"/>
    <property type="evidence" value="ECO:0007669"/>
    <property type="project" value="UniProtKB-UniRule"/>
</dbReference>
<name>A0ABD2HRG0_9BILA</name>
<dbReference type="Proteomes" id="UP001620626">
    <property type="component" value="Unassembled WGS sequence"/>
</dbReference>
<comment type="function">
    <text evidence="4">Plays an essential role in the assembly of succinate dehydrogenase (SDH), an enzyme complex (also referred to as respiratory complex II) that is a component of both the tricarboxylic acid (TCA) cycle and the mitochondrial electron transport chain, and which couples the oxidation of succinate to fumarate with the reduction of ubiquinone (coenzyme Q) to ubiquinol. Required for flavinylation (covalent attachment of FAD) of the flavoprotein subunit of the SDH catalytic dimer.</text>
</comment>
<gene>
    <name evidence="6" type="ORF">niasHT_030824</name>
</gene>
<protein>
    <recommendedName>
        <fullName evidence="4">Succinate dehydrogenase assembly factor 2, mitochondrial</fullName>
        <shortName evidence="4">SDH assembly factor 2</shortName>
        <shortName evidence="4">SDHAF2</shortName>
    </recommendedName>
</protein>
<proteinExistence type="inferred from homology"/>
<dbReference type="Gene3D" id="1.10.150.250">
    <property type="entry name" value="Flavinator of succinate dehydrogenase"/>
    <property type="match status" value="1"/>
</dbReference>
<accession>A0ABD2HRG0</accession>
<comment type="subcellular location">
    <subcellularLocation>
        <location evidence="1 4">Mitochondrion matrix</location>
    </subcellularLocation>
</comment>
<dbReference type="InterPro" id="IPR036714">
    <property type="entry name" value="SDH_sf"/>
</dbReference>
<keyword evidence="3 4" id="KW-0143">Chaperone</keyword>
<organism evidence="6 7">
    <name type="scientific">Heterodera trifolii</name>
    <dbReference type="NCBI Taxonomy" id="157864"/>
    <lineage>
        <taxon>Eukaryota</taxon>
        <taxon>Metazoa</taxon>
        <taxon>Ecdysozoa</taxon>
        <taxon>Nematoda</taxon>
        <taxon>Chromadorea</taxon>
        <taxon>Rhabditida</taxon>
        <taxon>Tylenchina</taxon>
        <taxon>Tylenchomorpha</taxon>
        <taxon>Tylenchoidea</taxon>
        <taxon>Heteroderidae</taxon>
        <taxon>Heteroderinae</taxon>
        <taxon>Heterodera</taxon>
    </lineage>
</organism>
<dbReference type="PANTHER" id="PTHR12469:SF2">
    <property type="entry name" value="SUCCINATE DEHYDROGENASE ASSEMBLY FACTOR 2, MITOCHONDRIAL"/>
    <property type="match status" value="1"/>
</dbReference>
<keyword evidence="5" id="KW-0812">Transmembrane</keyword>
<keyword evidence="7" id="KW-1185">Reference proteome</keyword>
<dbReference type="HAMAP" id="MF_03057">
    <property type="entry name" value="SDHAF2"/>
    <property type="match status" value="1"/>
</dbReference>
<dbReference type="PANTHER" id="PTHR12469">
    <property type="entry name" value="PROTEIN EMI5 HOMOLOG, MITOCHONDRIAL"/>
    <property type="match status" value="1"/>
</dbReference>
<feature type="transmembrane region" description="Helical" evidence="5">
    <location>
        <begin position="198"/>
        <end position="218"/>
    </location>
</feature>
<reference evidence="6 7" key="1">
    <citation type="submission" date="2024-10" db="EMBL/GenBank/DDBJ databases">
        <authorList>
            <person name="Kim D."/>
        </authorList>
    </citation>
    <scope>NUCLEOTIDE SEQUENCE [LARGE SCALE GENOMIC DNA]</scope>
    <source>
        <strain evidence="6">BH-2024</strain>
    </source>
</reference>
<evidence type="ECO:0000256" key="5">
    <source>
        <dbReference type="SAM" id="Phobius"/>
    </source>
</evidence>
<dbReference type="FunFam" id="1.10.150.250:FF:000002">
    <property type="entry name" value="Succinate dehydrogenase assembly factor 2, mitochondrial"/>
    <property type="match status" value="1"/>
</dbReference>
<evidence type="ECO:0000256" key="3">
    <source>
        <dbReference type="ARBA" id="ARBA00023186"/>
    </source>
</evidence>
<comment type="similarity">
    <text evidence="4">Belongs to the SDHAF2 family.</text>
</comment>
<evidence type="ECO:0000256" key="4">
    <source>
        <dbReference type="HAMAP-Rule" id="MF_03057"/>
    </source>
</evidence>
<dbReference type="GO" id="GO:0005759">
    <property type="term" value="C:mitochondrial matrix"/>
    <property type="evidence" value="ECO:0007669"/>
    <property type="project" value="UniProtKB-SubCell"/>
</dbReference>
<evidence type="ECO:0000256" key="1">
    <source>
        <dbReference type="ARBA" id="ARBA00004305"/>
    </source>
</evidence>
<keyword evidence="5" id="KW-1133">Transmembrane helix</keyword>
<dbReference type="AlphaFoldDB" id="A0ABD2HRG0"/>
<dbReference type="InterPro" id="IPR005631">
    <property type="entry name" value="SDH"/>
</dbReference>
<dbReference type="SUPFAM" id="SSF109910">
    <property type="entry name" value="YgfY-like"/>
    <property type="match status" value="1"/>
</dbReference>
<comment type="subunit">
    <text evidence="4">Interacts with the flavoprotein subunit within the SDH catalytic dimer.</text>
</comment>
<dbReference type="Pfam" id="PF03937">
    <property type="entry name" value="Sdh5"/>
    <property type="match status" value="1"/>
</dbReference>
<dbReference type="EMBL" id="JBICBT010001408">
    <property type="protein sequence ID" value="KAL3068533.1"/>
    <property type="molecule type" value="Genomic_DNA"/>
</dbReference>
<evidence type="ECO:0000256" key="2">
    <source>
        <dbReference type="ARBA" id="ARBA00023128"/>
    </source>
</evidence>
<sequence>MHSLLCPRASSSQLSALFKRFSVGNGTASNDCATKKGPVDVLRARLLYQSRKRGIRENDILIGGFAEEHLAKMEEHELEQYDRIINGRHTEWELFHYFSGVKEAPDDLDKNAVFQRMRQHFGEKKPRQLPVVQEEKDERTLRIERMADQILDQRQLRAERRAQGIMYDEEIIEGRVVRFNYAGEFCEQRGIGEIHRQLRHFMIGCALVGAVTFAFVKIDLKKKRRRKMWERQNQLYEARKEAMKKQKQQQLMMAT</sequence>
<keyword evidence="2 4" id="KW-0496">Mitochondrion</keyword>
<comment type="caution">
    <text evidence="6">The sequence shown here is derived from an EMBL/GenBank/DDBJ whole genome shotgun (WGS) entry which is preliminary data.</text>
</comment>
<evidence type="ECO:0000313" key="7">
    <source>
        <dbReference type="Proteomes" id="UP001620626"/>
    </source>
</evidence>
<keyword evidence="5" id="KW-0472">Membrane</keyword>
<evidence type="ECO:0000313" key="6">
    <source>
        <dbReference type="EMBL" id="KAL3068533.1"/>
    </source>
</evidence>